<evidence type="ECO:0000313" key="1">
    <source>
        <dbReference type="EMBL" id="CAA2961378.1"/>
    </source>
</evidence>
<dbReference type="Gramene" id="OE9A112349T1">
    <property type="protein sequence ID" value="OE9A112349C1"/>
    <property type="gene ID" value="OE9A112349"/>
</dbReference>
<organism evidence="1 2">
    <name type="scientific">Olea europaea subsp. europaea</name>
    <dbReference type="NCBI Taxonomy" id="158383"/>
    <lineage>
        <taxon>Eukaryota</taxon>
        <taxon>Viridiplantae</taxon>
        <taxon>Streptophyta</taxon>
        <taxon>Embryophyta</taxon>
        <taxon>Tracheophyta</taxon>
        <taxon>Spermatophyta</taxon>
        <taxon>Magnoliopsida</taxon>
        <taxon>eudicotyledons</taxon>
        <taxon>Gunneridae</taxon>
        <taxon>Pentapetalae</taxon>
        <taxon>asterids</taxon>
        <taxon>lamiids</taxon>
        <taxon>Lamiales</taxon>
        <taxon>Oleaceae</taxon>
        <taxon>Oleeae</taxon>
        <taxon>Olea</taxon>
    </lineage>
</organism>
<comment type="caution">
    <text evidence="1">The sequence shown here is derived from an EMBL/GenBank/DDBJ whole genome shotgun (WGS) entry which is preliminary data.</text>
</comment>
<protein>
    <submittedName>
        <fullName evidence="1">Uncharacterized protein</fullName>
    </submittedName>
</protein>
<accession>A0A8S0Q377</accession>
<evidence type="ECO:0000313" key="2">
    <source>
        <dbReference type="Proteomes" id="UP000594638"/>
    </source>
</evidence>
<gene>
    <name evidence="1" type="ORF">OLEA9_A112349</name>
</gene>
<dbReference type="Proteomes" id="UP000594638">
    <property type="component" value="Unassembled WGS sequence"/>
</dbReference>
<dbReference type="EMBL" id="CACTIH010000535">
    <property type="protein sequence ID" value="CAA2961378.1"/>
    <property type="molecule type" value="Genomic_DNA"/>
</dbReference>
<keyword evidence="2" id="KW-1185">Reference proteome</keyword>
<dbReference type="AlphaFoldDB" id="A0A8S0Q377"/>
<reference evidence="1 2" key="1">
    <citation type="submission" date="2019-12" db="EMBL/GenBank/DDBJ databases">
        <authorList>
            <person name="Alioto T."/>
            <person name="Alioto T."/>
            <person name="Gomez Garrido J."/>
        </authorList>
    </citation>
    <scope>NUCLEOTIDE SEQUENCE [LARGE SCALE GENOMIC DNA]</scope>
</reference>
<name>A0A8S0Q377_OLEEU</name>
<proteinExistence type="predicted"/>
<sequence>MSRNFRFCRCHSVRELRADCRRQTNTGTPDTGLVTHGQGNQTAVQSLRRSLALAEAVLACCLWLQTAVVAVGSVGVGERDGVGLWERCGCAGGGVGERETLE</sequence>